<evidence type="ECO:0000313" key="1">
    <source>
        <dbReference type="EMBL" id="BAF82659.1"/>
    </source>
</evidence>
<organism evidence="1">
    <name type="scientific">Homo sapiens</name>
    <name type="common">Human</name>
    <dbReference type="NCBI Taxonomy" id="9606"/>
    <lineage>
        <taxon>Eukaryota</taxon>
        <taxon>Metazoa</taxon>
        <taxon>Chordata</taxon>
        <taxon>Craniata</taxon>
        <taxon>Vertebrata</taxon>
        <taxon>Euteleostomi</taxon>
        <taxon>Mammalia</taxon>
        <taxon>Eutheria</taxon>
        <taxon>Euarchontoglires</taxon>
        <taxon>Primates</taxon>
        <taxon>Haplorrhini</taxon>
        <taxon>Catarrhini</taxon>
        <taxon>Hominidae</taxon>
        <taxon>Homo</taxon>
    </lineage>
</organism>
<accession>A8K1Q5</accession>
<protein>
    <submittedName>
        <fullName evidence="1">cDNA FLJ78171</fullName>
    </submittedName>
</protein>
<proteinExistence type="evidence at transcript level"/>
<sequence>MTLFMYEVMPVETKCCHIGSPKTSNLVQILDWQLLLSLDLSETFAPISSLCDSSTDIPISLRTISGIFLAFFRLSLHLIFCCSLGNKEMSHTLKSKNKNWSSERVNLSISHRAGSVVSP</sequence>
<dbReference type="EMBL" id="AK289970">
    <property type="protein sequence ID" value="BAF82659.1"/>
    <property type="molecule type" value="mRNA"/>
</dbReference>
<dbReference type="AlphaFoldDB" id="A8K1Q5"/>
<name>A8K1Q5_HUMAN</name>
<reference evidence="1" key="1">
    <citation type="submission" date="2007-10" db="EMBL/GenBank/DDBJ databases">
        <title>NEDO human cDNA sequencing project.</title>
        <authorList>
            <person name="Wakamatsu A."/>
            <person name="Yamamoto J."/>
            <person name="Kimura K."/>
            <person name="Ishii S."/>
            <person name="Watanabe K."/>
            <person name="Sugiyama A."/>
            <person name="Murakawa K."/>
            <person name="Kaida T."/>
            <person name="Tsuchiya K."/>
            <person name="Fukuzumi Y."/>
            <person name="Kumagai A."/>
            <person name="Oishi Y."/>
            <person name="Yamamoto S."/>
            <person name="Ono Y."/>
            <person name="Komori Y."/>
            <person name="Yamazaki M."/>
            <person name="Kisu Y."/>
            <person name="Nishikawa T."/>
            <person name="Sugano S."/>
            <person name="Nomura N."/>
            <person name="Isogai T."/>
        </authorList>
    </citation>
    <scope>NUCLEOTIDE SEQUENCE</scope>
    <source>
        <tissue evidence="1">Hippocampus</tissue>
    </source>
</reference>